<dbReference type="PANTHER" id="PTHR42887">
    <property type="entry name" value="OS12G0638800 PROTEIN"/>
    <property type="match status" value="1"/>
</dbReference>
<organism evidence="6 7">
    <name type="scientific">Candidatus Pandoraea novymonadis</name>
    <dbReference type="NCBI Taxonomy" id="1808959"/>
    <lineage>
        <taxon>Bacteria</taxon>
        <taxon>Pseudomonadati</taxon>
        <taxon>Pseudomonadota</taxon>
        <taxon>Betaproteobacteria</taxon>
        <taxon>Burkholderiales</taxon>
        <taxon>Burkholderiaceae</taxon>
        <taxon>Pandoraea</taxon>
    </lineage>
</organism>
<name>A0ABX5FEH4_9BURK</name>
<dbReference type="PANTHER" id="PTHR42887:SF2">
    <property type="entry name" value="OS12G0638800 PROTEIN"/>
    <property type="match status" value="1"/>
</dbReference>
<dbReference type="Gene3D" id="3.50.50.60">
    <property type="entry name" value="FAD/NAD(P)-binding domain"/>
    <property type="match status" value="1"/>
</dbReference>
<reference evidence="6 7" key="1">
    <citation type="journal article" date="2017" name="Front. Microbiol.">
        <title>Genome of Ca. Pandoraea novymonadis, an Endosymbiotic Bacterium of the Trypanosomatid Novymonas esmeraldas.</title>
        <authorList>
            <person name="Kostygov A.Y."/>
            <person name="Butenko A."/>
            <person name="Nenarokova A."/>
            <person name="Tashyreva D."/>
            <person name="Flegontov P."/>
            <person name="Lukes J."/>
            <person name="Yurchenko V."/>
        </authorList>
    </citation>
    <scope>NUCLEOTIDE SEQUENCE [LARGE SCALE GENOMIC DNA]</scope>
    <source>
        <strain evidence="6 7">E262</strain>
    </source>
</reference>
<sequence>MTVLLCVATMLSMEKFDVAIVGAGAAGMMCAGLAGQAGLRVVLIDHAKFLAEKIRISGGGRCNFTNINAGPSNYLSENPDFCRSALARYTPSDFLDLMRENGISWHEKHKGQLFCDKSSGDIIEMLRRECEVGNVYWRMPCRVHAVTRNEGSHPYYLITDAGDISVSRLVVATGGLSIPKIGATDWGFRLAKQFNLNIIEPRPALVPLMFDTISWAPFTGLSGLSLEVEVSLGETGHAVSFVEDLLVTHRGLSGPAILQISNYWTAGQLLLIDLAPTQKLEELLIKAKASSKRQLVNVLSQFLPVRLSNALVGHQNLSPSSRIQELSDKALRSLARASNAWKVKPCSSAGWSKAEVTRGGVDTMALSSTTLEVHGLRGLHFIGEVLDVTGWLGGYNFQWAWASAVAVARAIAAEDIQ</sequence>
<evidence type="ECO:0000256" key="2">
    <source>
        <dbReference type="ARBA" id="ARBA00022630"/>
    </source>
</evidence>
<dbReference type="Proteomes" id="UP000242660">
    <property type="component" value="Unassembled WGS sequence"/>
</dbReference>
<dbReference type="Pfam" id="PF22780">
    <property type="entry name" value="HI0933_like_1st"/>
    <property type="match status" value="1"/>
</dbReference>
<comment type="cofactor">
    <cofactor evidence="1">
        <name>FAD</name>
        <dbReference type="ChEBI" id="CHEBI:57692"/>
    </cofactor>
</comment>
<keyword evidence="7" id="KW-1185">Reference proteome</keyword>
<dbReference type="InterPro" id="IPR004792">
    <property type="entry name" value="BaiN-like"/>
</dbReference>
<dbReference type="Gene3D" id="1.10.8.260">
    <property type="entry name" value="HI0933 insert domain-like"/>
    <property type="match status" value="1"/>
</dbReference>
<dbReference type="InterPro" id="IPR036188">
    <property type="entry name" value="FAD/NAD-bd_sf"/>
</dbReference>
<dbReference type="InterPro" id="IPR023166">
    <property type="entry name" value="BaiN-like_dom_sf"/>
</dbReference>
<evidence type="ECO:0000259" key="5">
    <source>
        <dbReference type="Pfam" id="PF22780"/>
    </source>
</evidence>
<feature type="domain" description="RsdA/BaiN/AoA(So)-like insert" evidence="5">
    <location>
        <begin position="202"/>
        <end position="356"/>
    </location>
</feature>
<evidence type="ECO:0000256" key="3">
    <source>
        <dbReference type="ARBA" id="ARBA00022827"/>
    </source>
</evidence>
<dbReference type="Gene3D" id="2.40.30.10">
    <property type="entry name" value="Translation factors"/>
    <property type="match status" value="1"/>
</dbReference>
<dbReference type="InterPro" id="IPR057661">
    <property type="entry name" value="RsdA/BaiN/AoA(So)_Rossmann"/>
</dbReference>
<feature type="domain" description="RsdA/BaiN/AoA(So)-like Rossmann fold-like" evidence="4">
    <location>
        <begin position="17"/>
        <end position="409"/>
    </location>
</feature>
<evidence type="ECO:0008006" key="8">
    <source>
        <dbReference type="Google" id="ProtNLM"/>
    </source>
</evidence>
<comment type="caution">
    <text evidence="6">The sequence shown here is derived from an EMBL/GenBank/DDBJ whole genome shotgun (WGS) entry which is preliminary data.</text>
</comment>
<dbReference type="PRINTS" id="PR00411">
    <property type="entry name" value="PNDRDTASEI"/>
</dbReference>
<evidence type="ECO:0000259" key="4">
    <source>
        <dbReference type="Pfam" id="PF03486"/>
    </source>
</evidence>
<evidence type="ECO:0000256" key="1">
    <source>
        <dbReference type="ARBA" id="ARBA00001974"/>
    </source>
</evidence>
<dbReference type="SUPFAM" id="SSF160996">
    <property type="entry name" value="HI0933 insert domain-like"/>
    <property type="match status" value="1"/>
</dbReference>
<dbReference type="SUPFAM" id="SSF51905">
    <property type="entry name" value="FAD/NAD(P)-binding domain"/>
    <property type="match status" value="1"/>
</dbReference>
<keyword evidence="3" id="KW-0274">FAD</keyword>
<accession>A0ABX5FEH4</accession>
<dbReference type="Pfam" id="PF03486">
    <property type="entry name" value="HI0933_like"/>
    <property type="match status" value="1"/>
</dbReference>
<dbReference type="NCBIfam" id="TIGR00275">
    <property type="entry name" value="aminoacetone oxidase family FAD-binding enzyme"/>
    <property type="match status" value="1"/>
</dbReference>
<proteinExistence type="predicted"/>
<dbReference type="EMBL" id="MUHY01000001">
    <property type="protein sequence ID" value="PSB92085.1"/>
    <property type="molecule type" value="Genomic_DNA"/>
</dbReference>
<keyword evidence="2" id="KW-0285">Flavoprotein</keyword>
<dbReference type="InterPro" id="IPR055178">
    <property type="entry name" value="RsdA/BaiN/AoA(So)-like_dom"/>
</dbReference>
<protein>
    <recommendedName>
        <fullName evidence="8">Ferredoxin--NADP reductase</fullName>
    </recommendedName>
</protein>
<gene>
    <name evidence="6" type="ORF">BZL35_00312</name>
</gene>
<evidence type="ECO:0000313" key="7">
    <source>
        <dbReference type="Proteomes" id="UP000242660"/>
    </source>
</evidence>
<evidence type="ECO:0000313" key="6">
    <source>
        <dbReference type="EMBL" id="PSB92085.1"/>
    </source>
</evidence>